<gene>
    <name evidence="2" type="ORF">K432DRAFT_420380</name>
</gene>
<evidence type="ECO:0000313" key="3">
    <source>
        <dbReference type="Proteomes" id="UP000250266"/>
    </source>
</evidence>
<protein>
    <recommendedName>
        <fullName evidence="1">2,6-dihydroxypyridine 3-monooxygenase substrate binding domain-containing protein</fullName>
    </recommendedName>
</protein>
<accession>A0A8E2DYV6</accession>
<feature type="domain" description="2,6-dihydroxypyridine 3-monooxygenase substrate binding" evidence="1">
    <location>
        <begin position="59"/>
        <end position="155"/>
    </location>
</feature>
<dbReference type="PANTHER" id="PTHR47469">
    <property type="entry name" value="MONOOXYGENASE-LIKE"/>
    <property type="match status" value="1"/>
</dbReference>
<dbReference type="SUPFAM" id="SSF54373">
    <property type="entry name" value="FAD-linked reductases, C-terminal domain"/>
    <property type="match status" value="1"/>
</dbReference>
<name>A0A8E2DYV6_9PEZI</name>
<dbReference type="Pfam" id="PF22607">
    <property type="entry name" value="FAD_binding-like"/>
    <property type="match status" value="1"/>
</dbReference>
<reference evidence="2 3" key="1">
    <citation type="journal article" date="2016" name="Nat. Commun.">
        <title>Ectomycorrhizal ecology is imprinted in the genome of the dominant symbiotic fungus Cenococcum geophilum.</title>
        <authorList>
            <consortium name="DOE Joint Genome Institute"/>
            <person name="Peter M."/>
            <person name="Kohler A."/>
            <person name="Ohm R.A."/>
            <person name="Kuo A."/>
            <person name="Krutzmann J."/>
            <person name="Morin E."/>
            <person name="Arend M."/>
            <person name="Barry K.W."/>
            <person name="Binder M."/>
            <person name="Choi C."/>
            <person name="Clum A."/>
            <person name="Copeland A."/>
            <person name="Grisel N."/>
            <person name="Haridas S."/>
            <person name="Kipfer T."/>
            <person name="LaButti K."/>
            <person name="Lindquist E."/>
            <person name="Lipzen A."/>
            <person name="Maire R."/>
            <person name="Meier B."/>
            <person name="Mihaltcheva S."/>
            <person name="Molinier V."/>
            <person name="Murat C."/>
            <person name="Poggeler S."/>
            <person name="Quandt C.A."/>
            <person name="Sperisen C."/>
            <person name="Tritt A."/>
            <person name="Tisserant E."/>
            <person name="Crous P.W."/>
            <person name="Henrissat B."/>
            <person name="Nehls U."/>
            <person name="Egli S."/>
            <person name="Spatafora J.W."/>
            <person name="Grigoriev I.V."/>
            <person name="Martin F.M."/>
        </authorList>
    </citation>
    <scope>NUCLEOTIDE SEQUENCE [LARGE SCALE GENOMIC DNA]</scope>
    <source>
        <strain evidence="2 3">CBS 459.81</strain>
    </source>
</reference>
<dbReference type="InterPro" id="IPR036188">
    <property type="entry name" value="FAD/NAD-bd_sf"/>
</dbReference>
<dbReference type="SUPFAM" id="SSF51905">
    <property type="entry name" value="FAD/NAD(P)-binding domain"/>
    <property type="match status" value="1"/>
</dbReference>
<dbReference type="PANTHER" id="PTHR47469:SF2">
    <property type="entry name" value="OS06G0597600 PROTEIN"/>
    <property type="match status" value="1"/>
</dbReference>
<evidence type="ECO:0000313" key="2">
    <source>
        <dbReference type="EMBL" id="OCK74287.1"/>
    </source>
</evidence>
<dbReference type="EMBL" id="KV745513">
    <property type="protein sequence ID" value="OCK74287.1"/>
    <property type="molecule type" value="Genomic_DNA"/>
</dbReference>
<organism evidence="2 3">
    <name type="scientific">Lepidopterella palustris CBS 459.81</name>
    <dbReference type="NCBI Taxonomy" id="1314670"/>
    <lineage>
        <taxon>Eukaryota</taxon>
        <taxon>Fungi</taxon>
        <taxon>Dikarya</taxon>
        <taxon>Ascomycota</taxon>
        <taxon>Pezizomycotina</taxon>
        <taxon>Dothideomycetes</taxon>
        <taxon>Pleosporomycetidae</taxon>
        <taxon>Mytilinidiales</taxon>
        <taxon>Argynnaceae</taxon>
        <taxon>Lepidopterella</taxon>
    </lineage>
</organism>
<proteinExistence type="predicted"/>
<evidence type="ECO:0000259" key="1">
    <source>
        <dbReference type="Pfam" id="PF22607"/>
    </source>
</evidence>
<dbReference type="Proteomes" id="UP000250266">
    <property type="component" value="Unassembled WGS sequence"/>
</dbReference>
<dbReference type="OrthoDB" id="16820at2759"/>
<dbReference type="InterPro" id="IPR054707">
    <property type="entry name" value="DhpH_subs-bd"/>
</dbReference>
<dbReference type="AlphaFoldDB" id="A0A8E2DYV6"/>
<sequence>MSNWGCLYLTLRANFDGMKWETRAIGLSYDREKGRVTVQHVDVSTGEEGSVSADTVIAADGVHSSVAKIMQTGHVELGKRLLNWVWCFVVPDGSPEMASIFTDVNGRVHPYTVPQGLVSPKLRADQVARYQSQMIAALTEVVFKTPRPFVTNVGDTQVRQASFFDDRLVLQIDRVWRGEITQKQRDQEATIYAEKFVLMNRLIGLRGLGDVAAVLRVLWGLILLLIKHKLSGASHHSSYISMQFSYSCSD</sequence>
<dbReference type="InterPro" id="IPR053212">
    <property type="entry name" value="DHP_3-monooxygenase"/>
</dbReference>
<dbReference type="Gene3D" id="3.30.9.60">
    <property type="match status" value="1"/>
</dbReference>
<keyword evidence="3" id="KW-1185">Reference proteome</keyword>